<reference evidence="4" key="1">
    <citation type="journal article" date="2022" name="ISME J.">
        <title>Genetic and phylogenetic analysis of dissimilatory iodate-reducing bacteria identifies potential niches across the world's oceans.</title>
        <authorList>
            <person name="Reyes-Umana V."/>
            <person name="Henning Z."/>
            <person name="Lee K."/>
            <person name="Barnum T.P."/>
            <person name="Coates J.D."/>
        </authorList>
    </citation>
    <scope>NUCLEOTIDE SEQUENCE [LARGE SCALE GENOMIC DNA]</scope>
    <source>
        <strain evidence="4">IR12</strain>
    </source>
</reference>
<dbReference type="InterPro" id="IPR006597">
    <property type="entry name" value="Sel1-like"/>
</dbReference>
<dbReference type="Gene3D" id="1.25.40.10">
    <property type="entry name" value="Tetratricopeptide repeat domain"/>
    <property type="match status" value="1"/>
</dbReference>
<dbReference type="Pfam" id="PF08238">
    <property type="entry name" value="Sel1"/>
    <property type="match status" value="2"/>
</dbReference>
<gene>
    <name evidence="3" type="ORF">I8J34_13890</name>
</gene>
<dbReference type="InterPro" id="IPR011990">
    <property type="entry name" value="TPR-like_helical_dom_sf"/>
</dbReference>
<dbReference type="EMBL" id="JAEKFT010000015">
    <property type="protein sequence ID" value="MBT0962266.1"/>
    <property type="molecule type" value="Genomic_DNA"/>
</dbReference>
<dbReference type="InterPro" id="IPR050767">
    <property type="entry name" value="Sel1_AlgK"/>
</dbReference>
<comment type="caution">
    <text evidence="3">The sequence shown here is derived from an EMBL/GenBank/DDBJ whole genome shotgun (WGS) entry which is preliminary data.</text>
</comment>
<dbReference type="SUPFAM" id="SSF81901">
    <property type="entry name" value="HCP-like"/>
    <property type="match status" value="1"/>
</dbReference>
<proteinExistence type="predicted"/>
<keyword evidence="4" id="KW-1185">Reference proteome</keyword>
<dbReference type="RefSeq" id="WP_214362214.1">
    <property type="nucleotide sequence ID" value="NZ_JAEKFT010000015.1"/>
</dbReference>
<sequence length="239" mass="24966">MPRRFRPLYTLIAALAFGAATPALALIPPTHCGGAPDAAQSDLSIAHWARQAPSSTMCAYGYWAEKCGDHATAHAIFDRCIAAGYVGAMIWKALLLEDGTGIAQDSAAATDLMRRAAHSDDREYATLGKLHYATALYLGRGVERDEAAAERWFREAAAEGDADAQAFLDSGTHTADRDQRGRSVAAQRAARDSVGPRLAPVTPASAPAPTPALGLIAVLTALLAAGAAARARGERQGAC</sequence>
<organism evidence="3 4">
    <name type="scientific">Denitromonas iodatirespirans</name>
    <dbReference type="NCBI Taxonomy" id="2795389"/>
    <lineage>
        <taxon>Bacteria</taxon>
        <taxon>Pseudomonadati</taxon>
        <taxon>Pseudomonadota</taxon>
        <taxon>Betaproteobacteria</taxon>
        <taxon>Rhodocyclales</taxon>
        <taxon>Zoogloeaceae</taxon>
        <taxon>Denitromonas</taxon>
    </lineage>
</organism>
<evidence type="ECO:0000256" key="1">
    <source>
        <dbReference type="SAM" id="MobiDB-lite"/>
    </source>
</evidence>
<evidence type="ECO:0000313" key="4">
    <source>
        <dbReference type="Proteomes" id="UP000694660"/>
    </source>
</evidence>
<dbReference type="AlphaFoldDB" id="A0A944DBY9"/>
<dbReference type="SMART" id="SM00671">
    <property type="entry name" value="SEL1"/>
    <property type="match status" value="2"/>
</dbReference>
<dbReference type="PANTHER" id="PTHR11102">
    <property type="entry name" value="SEL-1-LIKE PROTEIN"/>
    <property type="match status" value="1"/>
</dbReference>
<evidence type="ECO:0000256" key="2">
    <source>
        <dbReference type="SAM" id="SignalP"/>
    </source>
</evidence>
<keyword evidence="2" id="KW-0732">Signal</keyword>
<feature type="chain" id="PRO_5037576172" description="Sel1 repeat family protein" evidence="2">
    <location>
        <begin position="26"/>
        <end position="239"/>
    </location>
</feature>
<protein>
    <recommendedName>
        <fullName evidence="5">Sel1 repeat family protein</fullName>
    </recommendedName>
</protein>
<evidence type="ECO:0008006" key="5">
    <source>
        <dbReference type="Google" id="ProtNLM"/>
    </source>
</evidence>
<name>A0A944DBY9_DENI1</name>
<evidence type="ECO:0000313" key="3">
    <source>
        <dbReference type="EMBL" id="MBT0962266.1"/>
    </source>
</evidence>
<accession>A0A944DBY9</accession>
<feature type="signal peptide" evidence="2">
    <location>
        <begin position="1"/>
        <end position="25"/>
    </location>
</feature>
<dbReference type="Proteomes" id="UP000694660">
    <property type="component" value="Unassembled WGS sequence"/>
</dbReference>
<dbReference type="PANTHER" id="PTHR11102:SF160">
    <property type="entry name" value="ERAD-ASSOCIATED E3 UBIQUITIN-PROTEIN LIGASE COMPONENT HRD3"/>
    <property type="match status" value="1"/>
</dbReference>
<feature type="region of interest" description="Disordered" evidence="1">
    <location>
        <begin position="172"/>
        <end position="205"/>
    </location>
</feature>